<dbReference type="InterPro" id="IPR001647">
    <property type="entry name" value="HTH_TetR"/>
</dbReference>
<keyword evidence="6" id="KW-1185">Reference proteome</keyword>
<dbReference type="AlphaFoldDB" id="A0A931CBD4"/>
<sequence length="200" mass="21970">MKTRERILATAEQLFALHGVAAVSNRRISEAAGQANNSVIAYHFGSRADLMRAIARPHNADIEQRRFALLAASGEPDTLPGWAGVLVRPITDHFAALGPQSWYARFAAQASTDPALRAVLTEEALATPSTQLTLREIRLRTPALPPVVQRQRTDMTRLLVVHICAEQERARHDGTADATWEETAEALIDALTGLWMASMR</sequence>
<keyword evidence="2" id="KW-0238">DNA-binding</keyword>
<dbReference type="RefSeq" id="WP_196416033.1">
    <property type="nucleotide sequence ID" value="NZ_JADQTO010000010.1"/>
</dbReference>
<evidence type="ECO:0000259" key="4">
    <source>
        <dbReference type="Pfam" id="PF00440"/>
    </source>
</evidence>
<gene>
    <name evidence="5" type="ORF">I4J89_22700</name>
</gene>
<dbReference type="Gene3D" id="1.10.357.10">
    <property type="entry name" value="Tetracycline Repressor, domain 2"/>
    <property type="match status" value="1"/>
</dbReference>
<evidence type="ECO:0000256" key="1">
    <source>
        <dbReference type="ARBA" id="ARBA00023015"/>
    </source>
</evidence>
<protein>
    <submittedName>
        <fullName evidence="5">TetR/AcrR family transcriptional regulator</fullName>
    </submittedName>
</protein>
<name>A0A931CBD4_9ACTN</name>
<proteinExistence type="predicted"/>
<evidence type="ECO:0000256" key="3">
    <source>
        <dbReference type="ARBA" id="ARBA00023163"/>
    </source>
</evidence>
<accession>A0A931CBD4</accession>
<dbReference type="PANTHER" id="PTHR30055">
    <property type="entry name" value="HTH-TYPE TRANSCRIPTIONAL REGULATOR RUTR"/>
    <property type="match status" value="1"/>
</dbReference>
<dbReference type="InterPro" id="IPR050109">
    <property type="entry name" value="HTH-type_TetR-like_transc_reg"/>
</dbReference>
<dbReference type="EMBL" id="JADQTO010000010">
    <property type="protein sequence ID" value="MBG0564261.1"/>
    <property type="molecule type" value="Genomic_DNA"/>
</dbReference>
<comment type="caution">
    <text evidence="5">The sequence shown here is derived from an EMBL/GenBank/DDBJ whole genome shotgun (WGS) entry which is preliminary data.</text>
</comment>
<dbReference type="InterPro" id="IPR009057">
    <property type="entry name" value="Homeodomain-like_sf"/>
</dbReference>
<evidence type="ECO:0000313" key="6">
    <source>
        <dbReference type="Proteomes" id="UP000598146"/>
    </source>
</evidence>
<dbReference type="SUPFAM" id="SSF46689">
    <property type="entry name" value="Homeodomain-like"/>
    <property type="match status" value="1"/>
</dbReference>
<dbReference type="Proteomes" id="UP000598146">
    <property type="component" value="Unassembled WGS sequence"/>
</dbReference>
<reference evidence="5" key="1">
    <citation type="submission" date="2020-11" db="EMBL/GenBank/DDBJ databases">
        <title>Isolation and identification of active actinomycetes.</title>
        <authorList>
            <person name="Sun X."/>
        </authorList>
    </citation>
    <scope>NUCLEOTIDE SEQUENCE</scope>
    <source>
        <strain evidence="5">NEAU-A11</strain>
    </source>
</reference>
<dbReference type="GO" id="GO:0000976">
    <property type="term" value="F:transcription cis-regulatory region binding"/>
    <property type="evidence" value="ECO:0007669"/>
    <property type="project" value="TreeGrafter"/>
</dbReference>
<dbReference type="Pfam" id="PF00440">
    <property type="entry name" value="TetR_N"/>
    <property type="match status" value="1"/>
</dbReference>
<evidence type="ECO:0000256" key="2">
    <source>
        <dbReference type="ARBA" id="ARBA00023125"/>
    </source>
</evidence>
<evidence type="ECO:0000313" key="5">
    <source>
        <dbReference type="EMBL" id="MBG0564261.1"/>
    </source>
</evidence>
<dbReference type="GO" id="GO:0003700">
    <property type="term" value="F:DNA-binding transcription factor activity"/>
    <property type="evidence" value="ECO:0007669"/>
    <property type="project" value="TreeGrafter"/>
</dbReference>
<keyword evidence="1" id="KW-0805">Transcription regulation</keyword>
<organism evidence="5 6">
    <name type="scientific">Actinoplanes aureus</name>
    <dbReference type="NCBI Taxonomy" id="2792083"/>
    <lineage>
        <taxon>Bacteria</taxon>
        <taxon>Bacillati</taxon>
        <taxon>Actinomycetota</taxon>
        <taxon>Actinomycetes</taxon>
        <taxon>Micromonosporales</taxon>
        <taxon>Micromonosporaceae</taxon>
        <taxon>Actinoplanes</taxon>
    </lineage>
</organism>
<dbReference type="PANTHER" id="PTHR30055:SF234">
    <property type="entry name" value="HTH-TYPE TRANSCRIPTIONAL REGULATOR BETI"/>
    <property type="match status" value="1"/>
</dbReference>
<keyword evidence="3" id="KW-0804">Transcription</keyword>
<feature type="domain" description="HTH tetR-type" evidence="4">
    <location>
        <begin position="7"/>
        <end position="54"/>
    </location>
</feature>